<dbReference type="PANTHER" id="PTHR30250:SF21">
    <property type="entry name" value="LIPID II FLIPPASE MURJ"/>
    <property type="match status" value="1"/>
</dbReference>
<evidence type="ECO:0000256" key="3">
    <source>
        <dbReference type="ARBA" id="ARBA00022692"/>
    </source>
</evidence>
<feature type="transmembrane region" description="Helical" evidence="6">
    <location>
        <begin position="12"/>
        <end position="30"/>
    </location>
</feature>
<feature type="transmembrane region" description="Helical" evidence="6">
    <location>
        <begin position="162"/>
        <end position="181"/>
    </location>
</feature>
<comment type="caution">
    <text evidence="7">The sequence shown here is derived from an EMBL/GenBank/DDBJ whole genome shotgun (WGS) entry which is preliminary data.</text>
</comment>
<evidence type="ECO:0000256" key="4">
    <source>
        <dbReference type="ARBA" id="ARBA00022989"/>
    </source>
</evidence>
<feature type="transmembrane region" description="Helical" evidence="6">
    <location>
        <begin position="367"/>
        <end position="387"/>
    </location>
</feature>
<keyword evidence="3 6" id="KW-0812">Transmembrane</keyword>
<keyword evidence="5 6" id="KW-0472">Membrane</keyword>
<feature type="transmembrane region" description="Helical" evidence="6">
    <location>
        <begin position="193"/>
        <end position="217"/>
    </location>
</feature>
<dbReference type="CDD" id="cd13124">
    <property type="entry name" value="MATE_SpoVB_like"/>
    <property type="match status" value="1"/>
</dbReference>
<dbReference type="InterPro" id="IPR050833">
    <property type="entry name" value="Poly_Biosynth_Transport"/>
</dbReference>
<proteinExistence type="predicted"/>
<keyword evidence="4 6" id="KW-1133">Transmembrane helix</keyword>
<accession>A0A9D1TF62</accession>
<feature type="transmembrane region" description="Helical" evidence="6">
    <location>
        <begin position="464"/>
        <end position="484"/>
    </location>
</feature>
<evidence type="ECO:0000313" key="8">
    <source>
        <dbReference type="Proteomes" id="UP000886814"/>
    </source>
</evidence>
<dbReference type="GO" id="GO:0015297">
    <property type="term" value="F:antiporter activity"/>
    <property type="evidence" value="ECO:0007669"/>
    <property type="project" value="InterPro"/>
</dbReference>
<reference evidence="7" key="1">
    <citation type="journal article" date="2021" name="PeerJ">
        <title>Extensive microbial diversity within the chicken gut microbiome revealed by metagenomics and culture.</title>
        <authorList>
            <person name="Gilroy R."/>
            <person name="Ravi A."/>
            <person name="Getino M."/>
            <person name="Pursley I."/>
            <person name="Horton D.L."/>
            <person name="Alikhan N.F."/>
            <person name="Baker D."/>
            <person name="Gharbi K."/>
            <person name="Hall N."/>
            <person name="Watson M."/>
            <person name="Adriaenssens E.M."/>
            <person name="Foster-Nyarko E."/>
            <person name="Jarju S."/>
            <person name="Secka A."/>
            <person name="Antonio M."/>
            <person name="Oren A."/>
            <person name="Chaudhuri R.R."/>
            <person name="La Ragione R."/>
            <person name="Hildebrand F."/>
            <person name="Pallen M.J."/>
        </authorList>
    </citation>
    <scope>NUCLEOTIDE SEQUENCE</scope>
    <source>
        <strain evidence="7">CHK195-9823</strain>
    </source>
</reference>
<feature type="transmembrane region" description="Helical" evidence="6">
    <location>
        <begin position="496"/>
        <end position="517"/>
    </location>
</feature>
<organism evidence="7 8">
    <name type="scientific">Candidatus Blautia stercorigallinarum</name>
    <dbReference type="NCBI Taxonomy" id="2838501"/>
    <lineage>
        <taxon>Bacteria</taxon>
        <taxon>Bacillati</taxon>
        <taxon>Bacillota</taxon>
        <taxon>Clostridia</taxon>
        <taxon>Lachnospirales</taxon>
        <taxon>Lachnospiraceae</taxon>
        <taxon>Blautia</taxon>
    </lineage>
</organism>
<feature type="transmembrane region" description="Helical" evidence="6">
    <location>
        <begin position="90"/>
        <end position="114"/>
    </location>
</feature>
<evidence type="ECO:0000313" key="7">
    <source>
        <dbReference type="EMBL" id="HIV38057.1"/>
    </source>
</evidence>
<feature type="transmembrane region" description="Helical" evidence="6">
    <location>
        <begin position="120"/>
        <end position="141"/>
    </location>
</feature>
<dbReference type="EMBL" id="DXIQ01000020">
    <property type="protein sequence ID" value="HIV38057.1"/>
    <property type="molecule type" value="Genomic_DNA"/>
</dbReference>
<comment type="subcellular location">
    <subcellularLocation>
        <location evidence="1">Cell membrane</location>
        <topology evidence="1">Multi-pass membrane protein</topology>
    </subcellularLocation>
</comment>
<evidence type="ECO:0000256" key="1">
    <source>
        <dbReference type="ARBA" id="ARBA00004651"/>
    </source>
</evidence>
<feature type="transmembrane region" description="Helical" evidence="6">
    <location>
        <begin position="399"/>
        <end position="419"/>
    </location>
</feature>
<dbReference type="InterPro" id="IPR024923">
    <property type="entry name" value="PG_synth_SpoVB"/>
</dbReference>
<feature type="transmembrane region" description="Helical" evidence="6">
    <location>
        <begin position="425"/>
        <end position="444"/>
    </location>
</feature>
<dbReference type="InterPro" id="IPR002528">
    <property type="entry name" value="MATE_fam"/>
</dbReference>
<dbReference type="AlphaFoldDB" id="A0A9D1TF62"/>
<dbReference type="PIRSF" id="PIRSF038958">
    <property type="entry name" value="PG_synth_SpoVB"/>
    <property type="match status" value="1"/>
</dbReference>
<dbReference type="InterPro" id="IPR002797">
    <property type="entry name" value="Polysacc_synth"/>
</dbReference>
<gene>
    <name evidence="7" type="ORF">H9747_03540</name>
</gene>
<keyword evidence="2" id="KW-1003">Cell membrane</keyword>
<dbReference type="Pfam" id="PF01943">
    <property type="entry name" value="Polysacc_synt"/>
    <property type="match status" value="1"/>
</dbReference>
<reference evidence="7" key="2">
    <citation type="submission" date="2021-04" db="EMBL/GenBank/DDBJ databases">
        <authorList>
            <person name="Gilroy R."/>
        </authorList>
    </citation>
    <scope>NUCLEOTIDE SEQUENCE</scope>
    <source>
        <strain evidence="7">CHK195-9823</strain>
    </source>
</reference>
<dbReference type="GO" id="GO:0005886">
    <property type="term" value="C:plasma membrane"/>
    <property type="evidence" value="ECO:0007669"/>
    <property type="project" value="UniProtKB-SubCell"/>
</dbReference>
<evidence type="ECO:0000256" key="2">
    <source>
        <dbReference type="ARBA" id="ARBA00022475"/>
    </source>
</evidence>
<dbReference type="Pfam" id="PF01554">
    <property type="entry name" value="MatE"/>
    <property type="match status" value="1"/>
</dbReference>
<evidence type="ECO:0000256" key="6">
    <source>
        <dbReference type="SAM" id="Phobius"/>
    </source>
</evidence>
<dbReference type="PANTHER" id="PTHR30250">
    <property type="entry name" value="PST FAMILY PREDICTED COLANIC ACID TRANSPORTER"/>
    <property type="match status" value="1"/>
</dbReference>
<dbReference type="Proteomes" id="UP000886814">
    <property type="component" value="Unassembled WGS sequence"/>
</dbReference>
<evidence type="ECO:0000256" key="5">
    <source>
        <dbReference type="ARBA" id="ARBA00023136"/>
    </source>
</evidence>
<feature type="transmembrane region" description="Helical" evidence="6">
    <location>
        <begin position="334"/>
        <end position="361"/>
    </location>
</feature>
<dbReference type="GO" id="GO:0042910">
    <property type="term" value="F:xenobiotic transmembrane transporter activity"/>
    <property type="evidence" value="ECO:0007669"/>
    <property type="project" value="InterPro"/>
</dbReference>
<protein>
    <submittedName>
        <fullName evidence="7">Polysaccharide biosynthesis protein</fullName>
    </submittedName>
</protein>
<name>A0A9D1TF62_9FIRM</name>
<feature type="transmembrane region" description="Helical" evidence="6">
    <location>
        <begin position="50"/>
        <end position="69"/>
    </location>
</feature>
<sequence length="551" mass="59693">MEKKNDNTLLKNASFLMVAALVSKIIGLIYKSPLSATLGNESFGCFSFAQNVYLILLMIASYSIPQAVSKIMAERIAFKRYRDAQRIFKGALLYAVIVGGVVAVFCVVGAPILIPDSMANARLALQFLAPTIFLSGILGVFRGYFQAYRNMLPTSLSQIFEQIAVAVVALAMANFMVNYFADADTDVLRSWSAAGATMGTGAGVATALLFMLLVYWVNRKVIQKKIQRDTVSVNESYSSVMKNIVLIVSPIILSSFLYNVNTYLNSRIYSQVSGFKGMESSLIEGLYAECGYFMTLINIPLTLASTAPTSMLPEVSGAYATGNIKEAKEKINKATWLSMFISIPCSVGLFVLAGPITSLLFPATDGVAGYLMMLGVITVIMNGMSNISNGVLQGIGKAHLPMIHAAIALVIDVIVMLVLMFATDLGIYSVVIAMIVYALVMCILNHMSMRKELDYRNPWKEAYLMPFLASLPMGAAAFLIYRGVHALTRSIPGGNLIALAPAIAIGACIYFLIYLLISDPKAEDLAGLPGGRKLVEIGRKLHIIKDHSGDK</sequence>